<evidence type="ECO:0000259" key="9">
    <source>
        <dbReference type="PROSITE" id="PS50928"/>
    </source>
</evidence>
<dbReference type="PROSITE" id="PS50928">
    <property type="entry name" value="ABC_TM1"/>
    <property type="match status" value="1"/>
</dbReference>
<gene>
    <name evidence="10" type="ORF">E1284_39575</name>
</gene>
<keyword evidence="11" id="KW-1185">Reference proteome</keyword>
<dbReference type="GO" id="GO:0055085">
    <property type="term" value="P:transmembrane transport"/>
    <property type="evidence" value="ECO:0007669"/>
    <property type="project" value="InterPro"/>
</dbReference>
<feature type="compositionally biased region" description="Low complexity" evidence="8">
    <location>
        <begin position="12"/>
        <end position="23"/>
    </location>
</feature>
<evidence type="ECO:0000256" key="6">
    <source>
        <dbReference type="ARBA" id="ARBA00023136"/>
    </source>
</evidence>
<dbReference type="Gene3D" id="1.10.3720.10">
    <property type="entry name" value="MetI-like"/>
    <property type="match status" value="1"/>
</dbReference>
<comment type="caution">
    <text evidence="10">The sequence shown here is derived from an EMBL/GenBank/DDBJ whole genome shotgun (WGS) entry which is preliminary data.</text>
</comment>
<dbReference type="InterPro" id="IPR000515">
    <property type="entry name" value="MetI-like"/>
</dbReference>
<evidence type="ECO:0000256" key="8">
    <source>
        <dbReference type="SAM" id="MobiDB-lite"/>
    </source>
</evidence>
<comment type="subcellular location">
    <subcellularLocation>
        <location evidence="1 7">Cell membrane</location>
        <topology evidence="1 7">Multi-pass membrane protein</topology>
    </subcellularLocation>
</comment>
<evidence type="ECO:0000256" key="1">
    <source>
        <dbReference type="ARBA" id="ARBA00004651"/>
    </source>
</evidence>
<evidence type="ECO:0000256" key="7">
    <source>
        <dbReference type="RuleBase" id="RU363032"/>
    </source>
</evidence>
<evidence type="ECO:0000256" key="4">
    <source>
        <dbReference type="ARBA" id="ARBA00022692"/>
    </source>
</evidence>
<feature type="transmembrane region" description="Helical" evidence="7">
    <location>
        <begin position="39"/>
        <end position="62"/>
    </location>
</feature>
<evidence type="ECO:0000256" key="3">
    <source>
        <dbReference type="ARBA" id="ARBA00022475"/>
    </source>
</evidence>
<feature type="transmembrane region" description="Helical" evidence="7">
    <location>
        <begin position="97"/>
        <end position="124"/>
    </location>
</feature>
<comment type="similarity">
    <text evidence="7">Belongs to the binding-protein-dependent transport system permease family.</text>
</comment>
<dbReference type="AlphaFoldDB" id="A0A4R4N0V8"/>
<dbReference type="EMBL" id="SMJW01000446">
    <property type="protein sequence ID" value="TDC02248.1"/>
    <property type="molecule type" value="Genomic_DNA"/>
</dbReference>
<keyword evidence="4 7" id="KW-0812">Transmembrane</keyword>
<organism evidence="10 11">
    <name type="scientific">Actinomadura bangladeshensis</name>
    <dbReference type="NCBI Taxonomy" id="453573"/>
    <lineage>
        <taxon>Bacteria</taxon>
        <taxon>Bacillati</taxon>
        <taxon>Actinomycetota</taxon>
        <taxon>Actinomycetes</taxon>
        <taxon>Streptosporangiales</taxon>
        <taxon>Thermomonosporaceae</taxon>
        <taxon>Actinomadura</taxon>
    </lineage>
</organism>
<keyword evidence="5 7" id="KW-1133">Transmembrane helix</keyword>
<dbReference type="Proteomes" id="UP000295431">
    <property type="component" value="Unassembled WGS sequence"/>
</dbReference>
<keyword evidence="6 7" id="KW-0472">Membrane</keyword>
<evidence type="ECO:0000256" key="5">
    <source>
        <dbReference type="ARBA" id="ARBA00022989"/>
    </source>
</evidence>
<dbReference type="Pfam" id="PF00528">
    <property type="entry name" value="BPD_transp_1"/>
    <property type="match status" value="1"/>
</dbReference>
<evidence type="ECO:0000313" key="11">
    <source>
        <dbReference type="Proteomes" id="UP000295431"/>
    </source>
</evidence>
<evidence type="ECO:0000313" key="10">
    <source>
        <dbReference type="EMBL" id="TDC02248.1"/>
    </source>
</evidence>
<dbReference type="CDD" id="cd06261">
    <property type="entry name" value="TM_PBP2"/>
    <property type="match status" value="1"/>
</dbReference>
<dbReference type="PANTHER" id="PTHR30151:SF0">
    <property type="entry name" value="ABC TRANSPORTER PERMEASE PROTEIN MJ0413-RELATED"/>
    <property type="match status" value="1"/>
</dbReference>
<dbReference type="InterPro" id="IPR035906">
    <property type="entry name" value="MetI-like_sf"/>
</dbReference>
<dbReference type="SUPFAM" id="SSF161098">
    <property type="entry name" value="MetI-like"/>
    <property type="match status" value="1"/>
</dbReference>
<feature type="domain" description="ABC transmembrane type-1" evidence="9">
    <location>
        <begin position="90"/>
        <end position="274"/>
    </location>
</feature>
<evidence type="ECO:0000256" key="2">
    <source>
        <dbReference type="ARBA" id="ARBA00022448"/>
    </source>
</evidence>
<name>A0A4R4N0V8_9ACTN</name>
<feature type="transmembrane region" description="Helical" evidence="7">
    <location>
        <begin position="250"/>
        <end position="273"/>
    </location>
</feature>
<sequence length="291" mass="30723">MRQGRTRKEFPLTRTSTLSTSVSPGARRRLPLSPKFTDVLLGAAGLAAVMAALELATIAGLLPEKTFPRISSDLRQLAELAGGGELWTAVGHTLQGWAISFGLAVVIAVLLGMAIGSSTVLHAATTAVIEFLRPIPSVALIPLVVLVLGTGLQSKIFLATFAAAWPVLIATIYGMRDVEPVALDTARSFRARPHDRLLSVVLPSAVPYIATGLRVASTTALILCVTAELVIGAPGLGQSITVAQAGGQYQLMYALIIATGLLGVLLNLVFVAIEKRLLRWHPSQRAQEVVQ</sequence>
<protein>
    <submittedName>
        <fullName evidence="10">ABC transporter permease</fullName>
    </submittedName>
</protein>
<reference evidence="10 11" key="1">
    <citation type="submission" date="2019-03" db="EMBL/GenBank/DDBJ databases">
        <title>Draft genome sequences of novel Actinobacteria.</title>
        <authorList>
            <person name="Sahin N."/>
            <person name="Ay H."/>
            <person name="Saygin H."/>
        </authorList>
    </citation>
    <scope>NUCLEOTIDE SEQUENCE [LARGE SCALE GENOMIC DNA]</scope>
    <source>
        <strain evidence="10 11">DSM 45347</strain>
    </source>
</reference>
<proteinExistence type="inferred from homology"/>
<accession>A0A4R4N0V8</accession>
<feature type="transmembrane region" description="Helical" evidence="7">
    <location>
        <begin position="156"/>
        <end position="176"/>
    </location>
</feature>
<keyword evidence="2 7" id="KW-0813">Transport</keyword>
<dbReference type="GO" id="GO:0005886">
    <property type="term" value="C:plasma membrane"/>
    <property type="evidence" value="ECO:0007669"/>
    <property type="project" value="UniProtKB-SubCell"/>
</dbReference>
<keyword evidence="3" id="KW-1003">Cell membrane</keyword>
<feature type="compositionally biased region" description="Basic and acidic residues" evidence="8">
    <location>
        <begin position="1"/>
        <end position="11"/>
    </location>
</feature>
<dbReference type="PANTHER" id="PTHR30151">
    <property type="entry name" value="ALKANE SULFONATE ABC TRANSPORTER-RELATED, MEMBRANE SUBUNIT"/>
    <property type="match status" value="1"/>
</dbReference>
<feature type="region of interest" description="Disordered" evidence="8">
    <location>
        <begin position="1"/>
        <end position="26"/>
    </location>
</feature>
<feature type="transmembrane region" description="Helical" evidence="7">
    <location>
        <begin position="197"/>
        <end position="230"/>
    </location>
</feature>
<dbReference type="OrthoDB" id="5458199at2"/>
<feature type="transmembrane region" description="Helical" evidence="7">
    <location>
        <begin position="131"/>
        <end position="150"/>
    </location>
</feature>